<evidence type="ECO:0000313" key="1">
    <source>
        <dbReference type="EMBL" id="GBP16867.1"/>
    </source>
</evidence>
<comment type="caution">
    <text evidence="1">The sequence shown here is derived from an EMBL/GenBank/DDBJ whole genome shotgun (WGS) entry which is preliminary data.</text>
</comment>
<dbReference type="EMBL" id="BGZK01000082">
    <property type="protein sequence ID" value="GBP16867.1"/>
    <property type="molecule type" value="Genomic_DNA"/>
</dbReference>
<keyword evidence="2" id="KW-1185">Reference proteome</keyword>
<name>A0A4C1TSA1_EUMVA</name>
<proteinExistence type="predicted"/>
<accession>A0A4C1TSA1</accession>
<gene>
    <name evidence="1" type="ORF">EVAR_13247_1</name>
</gene>
<dbReference type="AlphaFoldDB" id="A0A4C1TSA1"/>
<sequence>MGVPRVSTPRRRAELRGLSPPSRLIQTFLVETRHRVFNLKSTSKQRKASQHFWCATVNNRCNLNLHAYKYPELLVRTWKEPGAEALLYSATCSLSIALLTMFNLQPISSKAEAYSPTTKGCWRVCFNNSILKNTSTKDVHGSVGKIKPNDLSSQVTVKY</sequence>
<evidence type="ECO:0000313" key="2">
    <source>
        <dbReference type="Proteomes" id="UP000299102"/>
    </source>
</evidence>
<reference evidence="1 2" key="1">
    <citation type="journal article" date="2019" name="Commun. Biol.">
        <title>The bagworm genome reveals a unique fibroin gene that provides high tensile strength.</title>
        <authorList>
            <person name="Kono N."/>
            <person name="Nakamura H."/>
            <person name="Ohtoshi R."/>
            <person name="Tomita M."/>
            <person name="Numata K."/>
            <person name="Arakawa K."/>
        </authorList>
    </citation>
    <scope>NUCLEOTIDE SEQUENCE [LARGE SCALE GENOMIC DNA]</scope>
</reference>
<protein>
    <submittedName>
        <fullName evidence="1">Uncharacterized protein</fullName>
    </submittedName>
</protein>
<organism evidence="1 2">
    <name type="scientific">Eumeta variegata</name>
    <name type="common">Bagworm moth</name>
    <name type="synonym">Eumeta japonica</name>
    <dbReference type="NCBI Taxonomy" id="151549"/>
    <lineage>
        <taxon>Eukaryota</taxon>
        <taxon>Metazoa</taxon>
        <taxon>Ecdysozoa</taxon>
        <taxon>Arthropoda</taxon>
        <taxon>Hexapoda</taxon>
        <taxon>Insecta</taxon>
        <taxon>Pterygota</taxon>
        <taxon>Neoptera</taxon>
        <taxon>Endopterygota</taxon>
        <taxon>Lepidoptera</taxon>
        <taxon>Glossata</taxon>
        <taxon>Ditrysia</taxon>
        <taxon>Tineoidea</taxon>
        <taxon>Psychidae</taxon>
        <taxon>Oiketicinae</taxon>
        <taxon>Eumeta</taxon>
    </lineage>
</organism>
<dbReference type="Proteomes" id="UP000299102">
    <property type="component" value="Unassembled WGS sequence"/>
</dbReference>